<dbReference type="GO" id="GO:0003677">
    <property type="term" value="F:DNA binding"/>
    <property type="evidence" value="ECO:0007669"/>
    <property type="project" value="InterPro"/>
</dbReference>
<keyword evidence="3" id="KW-1185">Reference proteome</keyword>
<dbReference type="AlphaFoldDB" id="A0AAD9UA21"/>
<dbReference type="GO" id="GO:0006275">
    <property type="term" value="P:regulation of DNA replication"/>
    <property type="evidence" value="ECO:0007669"/>
    <property type="project" value="InterPro"/>
</dbReference>
<organism evidence="2 3">
    <name type="scientific">Dipteronia dyeriana</name>
    <dbReference type="NCBI Taxonomy" id="168575"/>
    <lineage>
        <taxon>Eukaryota</taxon>
        <taxon>Viridiplantae</taxon>
        <taxon>Streptophyta</taxon>
        <taxon>Embryophyta</taxon>
        <taxon>Tracheophyta</taxon>
        <taxon>Spermatophyta</taxon>
        <taxon>Magnoliopsida</taxon>
        <taxon>eudicotyledons</taxon>
        <taxon>Gunneridae</taxon>
        <taxon>Pentapetalae</taxon>
        <taxon>rosids</taxon>
        <taxon>malvids</taxon>
        <taxon>Sapindales</taxon>
        <taxon>Sapindaceae</taxon>
        <taxon>Hippocastanoideae</taxon>
        <taxon>Acereae</taxon>
        <taxon>Dipteronia</taxon>
    </lineage>
</organism>
<protein>
    <recommendedName>
        <fullName evidence="1">Proliferating cell nuclear antigen PCNA N-terminal domain-containing protein</fullName>
    </recommendedName>
</protein>
<dbReference type="Gene3D" id="3.70.10.10">
    <property type="match status" value="1"/>
</dbReference>
<dbReference type="Proteomes" id="UP001280121">
    <property type="component" value="Unassembled WGS sequence"/>
</dbReference>
<reference evidence="2" key="1">
    <citation type="journal article" date="2023" name="Plant J.">
        <title>Genome sequences and population genomics provide insights into the demographic history, inbreeding, and mutation load of two 'living fossil' tree species of Dipteronia.</title>
        <authorList>
            <person name="Feng Y."/>
            <person name="Comes H.P."/>
            <person name="Chen J."/>
            <person name="Zhu S."/>
            <person name="Lu R."/>
            <person name="Zhang X."/>
            <person name="Li P."/>
            <person name="Qiu J."/>
            <person name="Olsen K.M."/>
            <person name="Qiu Y."/>
        </authorList>
    </citation>
    <scope>NUCLEOTIDE SEQUENCE</scope>
    <source>
        <strain evidence="2">KIB01</strain>
    </source>
</reference>
<feature type="domain" description="Proliferating cell nuclear antigen PCNA N-terminal" evidence="1">
    <location>
        <begin position="5"/>
        <end position="114"/>
    </location>
</feature>
<dbReference type="SUPFAM" id="SSF55979">
    <property type="entry name" value="DNA clamp"/>
    <property type="match status" value="1"/>
</dbReference>
<evidence type="ECO:0000313" key="2">
    <source>
        <dbReference type="EMBL" id="KAK2650303.1"/>
    </source>
</evidence>
<dbReference type="InterPro" id="IPR046938">
    <property type="entry name" value="DNA_clamp_sf"/>
</dbReference>
<proteinExistence type="predicted"/>
<evidence type="ECO:0000313" key="3">
    <source>
        <dbReference type="Proteomes" id="UP001280121"/>
    </source>
</evidence>
<dbReference type="EMBL" id="JANJYI010000005">
    <property type="protein sequence ID" value="KAK2650303.1"/>
    <property type="molecule type" value="Genomic_DNA"/>
</dbReference>
<sequence>MVGFRISRLAHLKKTMSQLKKLPKPDVIVMATFNFHPEQGISLLASSDDGRVLGAIRINVESINRFICNHPCSLVVDINLLCTFLNRAGDEHSLHMVISDSTNNQYFFTIEDSVGNITLERNMTLNYEVNEMHKYFDQPPHEYVVKVAIPTRIFTSMLELFNNFEVDTISIIVTSKKVKFTNGCHELVLYKEVAFVCVAIWSHEGVKEDDDVIYVAKFDWKHLISLYDSICMTRTVWIYPSNGSGSPPVLMCPTDPNPNPNPIGNIIYYFL</sequence>
<name>A0AAD9UA21_9ROSI</name>
<accession>A0AAD9UA21</accession>
<evidence type="ECO:0000259" key="1">
    <source>
        <dbReference type="Pfam" id="PF00705"/>
    </source>
</evidence>
<gene>
    <name evidence="2" type="ORF">Ddye_017792</name>
</gene>
<comment type="caution">
    <text evidence="2">The sequence shown here is derived from an EMBL/GenBank/DDBJ whole genome shotgun (WGS) entry which is preliminary data.</text>
</comment>
<dbReference type="Pfam" id="PF00705">
    <property type="entry name" value="PCNA_N"/>
    <property type="match status" value="1"/>
</dbReference>
<dbReference type="InterPro" id="IPR022648">
    <property type="entry name" value="Pr_cel_nuc_antig_N"/>
</dbReference>